<accession>A0AA37TH62</accession>
<name>A0AA37TH62_9HYPH</name>
<feature type="region of interest" description="Disordered" evidence="1">
    <location>
        <begin position="1"/>
        <end position="20"/>
    </location>
</feature>
<reference evidence="3" key="1">
    <citation type="journal article" date="2019" name="Int. J. Syst. Evol. Microbiol.">
        <title>The Global Catalogue of Microorganisms (GCM) 10K type strain sequencing project: providing services to taxonomists for standard genome sequencing and annotation.</title>
        <authorList>
            <consortium name="The Broad Institute Genomics Platform"/>
            <consortium name="The Broad Institute Genome Sequencing Center for Infectious Disease"/>
            <person name="Wu L."/>
            <person name="Ma J."/>
        </authorList>
    </citation>
    <scope>NUCLEOTIDE SEQUENCE [LARGE SCALE GENOMIC DNA]</scope>
    <source>
        <strain evidence="3">NBRC 103632</strain>
    </source>
</reference>
<protein>
    <submittedName>
        <fullName evidence="2">Uncharacterized protein</fullName>
    </submittedName>
</protein>
<dbReference type="Proteomes" id="UP001157440">
    <property type="component" value="Unassembled WGS sequence"/>
</dbReference>
<evidence type="ECO:0000256" key="1">
    <source>
        <dbReference type="SAM" id="MobiDB-lite"/>
    </source>
</evidence>
<evidence type="ECO:0000313" key="2">
    <source>
        <dbReference type="EMBL" id="GLS70082.1"/>
    </source>
</evidence>
<organism evidence="2 3">
    <name type="scientific">Methylobacterium tardum</name>
    <dbReference type="NCBI Taxonomy" id="374432"/>
    <lineage>
        <taxon>Bacteria</taxon>
        <taxon>Pseudomonadati</taxon>
        <taxon>Pseudomonadota</taxon>
        <taxon>Alphaproteobacteria</taxon>
        <taxon>Hyphomicrobiales</taxon>
        <taxon>Methylobacteriaceae</taxon>
        <taxon>Methylobacterium</taxon>
    </lineage>
</organism>
<dbReference type="AlphaFoldDB" id="A0AA37TH62"/>
<sequence length="84" mass="9043">MLRIEQPTHPAEGQMSYAPATRQTIRLDEGDVTILLPADLSRKSIGILQTQLEMLAAGLGSSSGKHDRSCLHGLAELAAYVADR</sequence>
<comment type="caution">
    <text evidence="2">The sequence shown here is derived from an EMBL/GenBank/DDBJ whole genome shotgun (WGS) entry which is preliminary data.</text>
</comment>
<keyword evidence="3" id="KW-1185">Reference proteome</keyword>
<proteinExistence type="predicted"/>
<gene>
    <name evidence="2" type="ORF">GCM10007890_20950</name>
</gene>
<evidence type="ECO:0000313" key="3">
    <source>
        <dbReference type="Proteomes" id="UP001157440"/>
    </source>
</evidence>
<dbReference type="EMBL" id="BSPL01000013">
    <property type="protein sequence ID" value="GLS70082.1"/>
    <property type="molecule type" value="Genomic_DNA"/>
</dbReference>